<protein>
    <recommendedName>
        <fullName evidence="3">DUF4375 domain-containing protein</fullName>
    </recommendedName>
</protein>
<dbReference type="RefSeq" id="WP_191816493.1">
    <property type="nucleotide sequence ID" value="NZ_JACSPV010000077.1"/>
</dbReference>
<sequence>MPDQSSFQMSVEEKHHLLEWWEATEQGTTVVKRLVSYITELRLNPESSHADGMILFYRAASEISYGYAGVRGCIRRAFTPEYSEFLRNNIVRCHSFAQKFSVDTKVLLERVAKQIKGANALQIVKRIRETLRENDVALTDIENKADAFFGKETFQKLQTSLKQSITLPPSQYKG</sequence>
<evidence type="ECO:0008006" key="3">
    <source>
        <dbReference type="Google" id="ProtNLM"/>
    </source>
</evidence>
<gene>
    <name evidence="1" type="ORF">H9631_21735</name>
</gene>
<keyword evidence="2" id="KW-1185">Reference proteome</keyword>
<evidence type="ECO:0000313" key="2">
    <source>
        <dbReference type="Proteomes" id="UP000648182"/>
    </source>
</evidence>
<evidence type="ECO:0000313" key="1">
    <source>
        <dbReference type="EMBL" id="MBD8007665.1"/>
    </source>
</evidence>
<accession>A0ABR8VSD4</accession>
<reference evidence="1 2" key="1">
    <citation type="submission" date="2020-08" db="EMBL/GenBank/DDBJ databases">
        <title>A Genomic Blueprint of the Chicken Gut Microbiome.</title>
        <authorList>
            <person name="Gilroy R."/>
            <person name="Ravi A."/>
            <person name="Getino M."/>
            <person name="Pursley I."/>
            <person name="Horton D.L."/>
            <person name="Alikhan N.-F."/>
            <person name="Baker D."/>
            <person name="Gharbi K."/>
            <person name="Hall N."/>
            <person name="Watson M."/>
            <person name="Adriaenssens E.M."/>
            <person name="Foster-Nyarko E."/>
            <person name="Jarju S."/>
            <person name="Secka A."/>
            <person name="Antonio M."/>
            <person name="Oren A."/>
            <person name="Chaudhuri R."/>
            <person name="La Ragione R.M."/>
            <person name="Hildebrand F."/>
            <person name="Pallen M.J."/>
        </authorList>
    </citation>
    <scope>NUCLEOTIDE SEQUENCE [LARGE SCALE GENOMIC DNA]</scope>
    <source>
        <strain evidence="1 2">Sa1BUA2</strain>
    </source>
</reference>
<dbReference type="Proteomes" id="UP000648182">
    <property type="component" value="Unassembled WGS sequence"/>
</dbReference>
<comment type="caution">
    <text evidence="1">The sequence shown here is derived from an EMBL/GenBank/DDBJ whole genome shotgun (WGS) entry which is preliminary data.</text>
</comment>
<proteinExistence type="predicted"/>
<organism evidence="1 2">
    <name type="scientific">Bacillus norwichensis</name>
    <dbReference type="NCBI Taxonomy" id="2762217"/>
    <lineage>
        <taxon>Bacteria</taxon>
        <taxon>Bacillati</taxon>
        <taxon>Bacillota</taxon>
        <taxon>Bacilli</taxon>
        <taxon>Bacillales</taxon>
        <taxon>Bacillaceae</taxon>
        <taxon>Bacillus</taxon>
    </lineage>
</organism>
<dbReference type="EMBL" id="JACSPV010000077">
    <property type="protein sequence ID" value="MBD8007665.1"/>
    <property type="molecule type" value="Genomic_DNA"/>
</dbReference>
<name>A0ABR8VSD4_9BACI</name>